<accession>A0A918TPF0</accession>
<dbReference type="GO" id="GO:0042121">
    <property type="term" value="P:alginic acid biosynthetic process"/>
    <property type="evidence" value="ECO:0007669"/>
    <property type="project" value="UniProtKB-KW"/>
</dbReference>
<evidence type="ECO:0000256" key="1">
    <source>
        <dbReference type="ARBA" id="ARBA00004418"/>
    </source>
</evidence>
<sequence length="449" mass="48168">MALILALMGLTAMALPLRAESLFACSQIENSPILPTVESDDAVFFRTQSDLRMAHPMKEAVVDQLARLSQALARNGTILIYATIPSKSQGMPDALPEKASGMGYDPAVSEAAYHDIINRLNAKGILAPDLLTALQQGGTPERPFQAADFHWTSSGALLAARAIGAAIRAHPAYADLTPGTYTSTPLEKVDAFSTMRRILQGYCVVALPPVETLAWETVRVDQPGDGGTLDIGLGAGDQGETLDIFADGAAPLPVVLVGTSFSDNDVDNFAGFLSEYSGLEVVNHAISGGNQFGAITSYLTSTDYPTDRPRFLIWENPVYNNLGRYGFAPLEELIAAANNDCEHPLPLRREGNALIADLRQTDITPGDALLADFGAEGPRSVQFTLQGANGVSRSAMMKREDRLRATGRFFLGLGPYLRADLQQVQVAFDRPLTADSRISLCLTPKEDPS</sequence>
<evidence type="ECO:0000256" key="6">
    <source>
        <dbReference type="ARBA" id="ARBA00022841"/>
    </source>
</evidence>
<gene>
    <name evidence="9" type="primary">algX</name>
    <name evidence="9" type="ORF">GCM10007315_20080</name>
</gene>
<proteinExistence type="predicted"/>
<dbReference type="Proteomes" id="UP000638981">
    <property type="component" value="Unassembled WGS sequence"/>
</dbReference>
<evidence type="ECO:0000313" key="9">
    <source>
        <dbReference type="EMBL" id="GHC56690.1"/>
    </source>
</evidence>
<evidence type="ECO:0000256" key="7">
    <source>
        <dbReference type="SAM" id="SignalP"/>
    </source>
</evidence>
<reference evidence="9" key="2">
    <citation type="submission" date="2020-09" db="EMBL/GenBank/DDBJ databases">
        <authorList>
            <person name="Sun Q."/>
            <person name="Kim S."/>
        </authorList>
    </citation>
    <scope>NUCLEOTIDE SEQUENCE</scope>
    <source>
        <strain evidence="9">KCTC 23310</strain>
    </source>
</reference>
<feature type="chain" id="PRO_5036966443" evidence="7">
    <location>
        <begin position="20"/>
        <end position="449"/>
    </location>
</feature>
<dbReference type="Pfam" id="PF16822">
    <property type="entry name" value="ALGX"/>
    <property type="match status" value="1"/>
</dbReference>
<reference evidence="9" key="1">
    <citation type="journal article" date="2014" name="Int. J. Syst. Evol. Microbiol.">
        <title>Complete genome sequence of Corynebacterium casei LMG S-19264T (=DSM 44701T), isolated from a smear-ripened cheese.</title>
        <authorList>
            <consortium name="US DOE Joint Genome Institute (JGI-PGF)"/>
            <person name="Walter F."/>
            <person name="Albersmeier A."/>
            <person name="Kalinowski J."/>
            <person name="Ruckert C."/>
        </authorList>
    </citation>
    <scope>NUCLEOTIDE SEQUENCE</scope>
    <source>
        <strain evidence="9">KCTC 23310</strain>
    </source>
</reference>
<comment type="subcellular location">
    <subcellularLocation>
        <location evidence="1">Periplasm</location>
    </subcellularLocation>
</comment>
<keyword evidence="10" id="KW-1185">Reference proteome</keyword>
<dbReference type="GO" id="GO:0042597">
    <property type="term" value="C:periplasmic space"/>
    <property type="evidence" value="ECO:0007669"/>
    <property type="project" value="UniProtKB-SubCell"/>
</dbReference>
<organism evidence="9 10">
    <name type="scientific">Neogemmobacter tilapiae</name>
    <dbReference type="NCBI Taxonomy" id="875041"/>
    <lineage>
        <taxon>Bacteria</taxon>
        <taxon>Pseudomonadati</taxon>
        <taxon>Pseudomonadota</taxon>
        <taxon>Alphaproteobacteria</taxon>
        <taxon>Rhodobacterales</taxon>
        <taxon>Paracoccaceae</taxon>
        <taxon>Neogemmobacter</taxon>
    </lineage>
</organism>
<feature type="domain" description="AlgX/AlgJ SGNH hydrolase-like" evidence="8">
    <location>
        <begin position="44"/>
        <end position="317"/>
    </location>
</feature>
<protein>
    <submittedName>
        <fullName evidence="9">Alginate biosynthesis protein AlgX</fullName>
    </submittedName>
</protein>
<evidence type="ECO:0000259" key="8">
    <source>
        <dbReference type="Pfam" id="PF16822"/>
    </source>
</evidence>
<keyword evidence="6" id="KW-0016">Alginate biosynthesis</keyword>
<dbReference type="InterPro" id="IPR031811">
    <property type="entry name" value="ALGX/ALGJ_SGNH-like"/>
</dbReference>
<name>A0A918TPF0_9RHOB</name>
<evidence type="ECO:0000256" key="4">
    <source>
        <dbReference type="ARBA" id="ARBA00022729"/>
    </source>
</evidence>
<dbReference type="AlphaFoldDB" id="A0A918TPF0"/>
<keyword evidence="4 7" id="KW-0732">Signal</keyword>
<evidence type="ECO:0000256" key="2">
    <source>
        <dbReference type="ARBA" id="ARBA00005182"/>
    </source>
</evidence>
<comment type="pathway">
    <text evidence="2">Glycan biosynthesis; alginate biosynthesis.</text>
</comment>
<keyword evidence="5" id="KW-0574">Periplasm</keyword>
<dbReference type="EMBL" id="BMYJ01000005">
    <property type="protein sequence ID" value="GHC56690.1"/>
    <property type="molecule type" value="Genomic_DNA"/>
</dbReference>
<evidence type="ECO:0000313" key="10">
    <source>
        <dbReference type="Proteomes" id="UP000638981"/>
    </source>
</evidence>
<feature type="signal peptide" evidence="7">
    <location>
        <begin position="1"/>
        <end position="19"/>
    </location>
</feature>
<dbReference type="GO" id="GO:0016740">
    <property type="term" value="F:transferase activity"/>
    <property type="evidence" value="ECO:0007669"/>
    <property type="project" value="UniProtKB-KW"/>
</dbReference>
<comment type="caution">
    <text evidence="9">The sequence shown here is derived from an EMBL/GenBank/DDBJ whole genome shotgun (WGS) entry which is preliminary data.</text>
</comment>
<evidence type="ECO:0000256" key="3">
    <source>
        <dbReference type="ARBA" id="ARBA00022679"/>
    </source>
</evidence>
<keyword evidence="3" id="KW-0808">Transferase</keyword>
<evidence type="ECO:0000256" key="5">
    <source>
        <dbReference type="ARBA" id="ARBA00022764"/>
    </source>
</evidence>